<name>A0A4D4KTY2_STRVO</name>
<keyword evidence="4" id="KW-1185">Reference proteome</keyword>
<dbReference type="AlphaFoldDB" id="A0A4D4KTY2"/>
<dbReference type="EMBL" id="BJHW01000001">
    <property type="protein sequence ID" value="GDY49927.1"/>
    <property type="molecule type" value="Genomic_DNA"/>
</dbReference>
<feature type="compositionally biased region" description="Gly residues" evidence="1">
    <location>
        <begin position="17"/>
        <end position="26"/>
    </location>
</feature>
<feature type="region of interest" description="Disordered" evidence="1">
    <location>
        <begin position="12"/>
        <end position="40"/>
    </location>
</feature>
<proteinExistence type="predicted"/>
<dbReference type="RefSeq" id="WP_162001686.1">
    <property type="nucleotide sequence ID" value="NZ_BAAASO010000030.1"/>
</dbReference>
<dbReference type="InterPro" id="IPR041542">
    <property type="entry name" value="GH43_C2"/>
</dbReference>
<evidence type="ECO:0000313" key="4">
    <source>
        <dbReference type="Proteomes" id="UP000301309"/>
    </source>
</evidence>
<accession>A0A4D4KTY2</accession>
<dbReference type="SUPFAM" id="SSF49899">
    <property type="entry name" value="Concanavalin A-like lectins/glucanases"/>
    <property type="match status" value="1"/>
</dbReference>
<comment type="caution">
    <text evidence="3">The sequence shown here is derived from an EMBL/GenBank/DDBJ whole genome shotgun (WGS) entry which is preliminary data.</text>
</comment>
<feature type="domain" description="Beta-xylosidase C-terminal Concanavalin A-like" evidence="2">
    <location>
        <begin position="63"/>
        <end position="178"/>
    </location>
</feature>
<reference evidence="3 4" key="1">
    <citation type="journal article" date="2020" name="Int. J. Syst. Evol. Microbiol.">
        <title>Reclassification of Streptomyces castelarensis and Streptomyces sporoclivatus as later heterotypic synonyms of Streptomyces antimycoticus.</title>
        <authorList>
            <person name="Komaki H."/>
            <person name="Tamura T."/>
        </authorList>
    </citation>
    <scope>NUCLEOTIDE SEQUENCE [LARGE SCALE GENOMIC DNA]</scope>
    <source>
        <strain evidence="3 4">NBRC 13459</strain>
    </source>
</reference>
<dbReference type="Pfam" id="PF17851">
    <property type="entry name" value="GH43_C2"/>
    <property type="match status" value="1"/>
</dbReference>
<evidence type="ECO:0000259" key="2">
    <source>
        <dbReference type="Pfam" id="PF17851"/>
    </source>
</evidence>
<dbReference type="Proteomes" id="UP000301309">
    <property type="component" value="Unassembled WGS sequence"/>
</dbReference>
<dbReference type="InterPro" id="IPR013320">
    <property type="entry name" value="ConA-like_dom_sf"/>
</dbReference>
<gene>
    <name evidence="3" type="ORF">SVIO_005500</name>
</gene>
<dbReference type="Gene3D" id="2.60.120.200">
    <property type="match status" value="1"/>
</dbReference>
<sequence length="182" mass="19224">MAGHDEDLGLAPLVAGSLGGRPGADGGDPRGQVSHVCPGRETRQPALPYRWLGKPEHAVTAVTVRLDERHHYDIEVASGEVCVLARIGPLHTAVASRPVPTGSLILRIEVATVQAVNEARTGPDILCLGFEEPDGTFVELTTLDGRYLSTEVAGGSTGRVMGMYASAGTVHVDWFDYESLGP</sequence>
<organism evidence="3 4">
    <name type="scientific">Streptomyces violaceusniger</name>
    <dbReference type="NCBI Taxonomy" id="68280"/>
    <lineage>
        <taxon>Bacteria</taxon>
        <taxon>Bacillati</taxon>
        <taxon>Actinomycetota</taxon>
        <taxon>Actinomycetes</taxon>
        <taxon>Kitasatosporales</taxon>
        <taxon>Streptomycetaceae</taxon>
        <taxon>Streptomyces</taxon>
        <taxon>Streptomyces violaceusniger group</taxon>
    </lineage>
</organism>
<evidence type="ECO:0000313" key="3">
    <source>
        <dbReference type="EMBL" id="GDY49927.1"/>
    </source>
</evidence>
<evidence type="ECO:0000256" key="1">
    <source>
        <dbReference type="SAM" id="MobiDB-lite"/>
    </source>
</evidence>
<protein>
    <recommendedName>
        <fullName evidence="2">Beta-xylosidase C-terminal Concanavalin A-like domain-containing protein</fullName>
    </recommendedName>
</protein>